<evidence type="ECO:0000313" key="1">
    <source>
        <dbReference type="EMBL" id="KAI0061686.1"/>
    </source>
</evidence>
<reference evidence="1" key="2">
    <citation type="journal article" date="2022" name="New Phytol.">
        <title>Evolutionary transition to the ectomycorrhizal habit in the genomes of a hyperdiverse lineage of mushroom-forming fungi.</title>
        <authorList>
            <person name="Looney B."/>
            <person name="Miyauchi S."/>
            <person name="Morin E."/>
            <person name="Drula E."/>
            <person name="Courty P.E."/>
            <person name="Kohler A."/>
            <person name="Kuo A."/>
            <person name="LaButti K."/>
            <person name="Pangilinan J."/>
            <person name="Lipzen A."/>
            <person name="Riley R."/>
            <person name="Andreopoulos W."/>
            <person name="He G."/>
            <person name="Johnson J."/>
            <person name="Nolan M."/>
            <person name="Tritt A."/>
            <person name="Barry K.W."/>
            <person name="Grigoriev I.V."/>
            <person name="Nagy L.G."/>
            <person name="Hibbett D."/>
            <person name="Henrissat B."/>
            <person name="Matheny P.B."/>
            <person name="Labbe J."/>
            <person name="Martin F.M."/>
        </authorList>
    </citation>
    <scope>NUCLEOTIDE SEQUENCE</scope>
    <source>
        <strain evidence="1">HHB10654</strain>
    </source>
</reference>
<gene>
    <name evidence="1" type="ORF">BV25DRAFT_1826407</name>
</gene>
<accession>A0ACB8T107</accession>
<dbReference type="Proteomes" id="UP000814140">
    <property type="component" value="Unassembled WGS sequence"/>
</dbReference>
<name>A0ACB8T107_9AGAM</name>
<comment type="caution">
    <text evidence="1">The sequence shown here is derived from an EMBL/GenBank/DDBJ whole genome shotgun (WGS) entry which is preliminary data.</text>
</comment>
<reference evidence="1" key="1">
    <citation type="submission" date="2021-03" db="EMBL/GenBank/DDBJ databases">
        <authorList>
            <consortium name="DOE Joint Genome Institute"/>
            <person name="Ahrendt S."/>
            <person name="Looney B.P."/>
            <person name="Miyauchi S."/>
            <person name="Morin E."/>
            <person name="Drula E."/>
            <person name="Courty P.E."/>
            <person name="Chicoki N."/>
            <person name="Fauchery L."/>
            <person name="Kohler A."/>
            <person name="Kuo A."/>
            <person name="Labutti K."/>
            <person name="Pangilinan J."/>
            <person name="Lipzen A."/>
            <person name="Riley R."/>
            <person name="Andreopoulos W."/>
            <person name="He G."/>
            <person name="Johnson J."/>
            <person name="Barry K.W."/>
            <person name="Grigoriev I.V."/>
            <person name="Nagy L."/>
            <person name="Hibbett D."/>
            <person name="Henrissat B."/>
            <person name="Matheny P.B."/>
            <person name="Labbe J."/>
            <person name="Martin F."/>
        </authorList>
    </citation>
    <scope>NUCLEOTIDE SEQUENCE</scope>
    <source>
        <strain evidence="1">HHB10654</strain>
    </source>
</reference>
<protein>
    <submittedName>
        <fullName evidence="1">Uncharacterized protein</fullName>
    </submittedName>
</protein>
<proteinExistence type="predicted"/>
<dbReference type="EMBL" id="MU277211">
    <property type="protein sequence ID" value="KAI0061686.1"/>
    <property type="molecule type" value="Genomic_DNA"/>
</dbReference>
<organism evidence="1 2">
    <name type="scientific">Artomyces pyxidatus</name>
    <dbReference type="NCBI Taxonomy" id="48021"/>
    <lineage>
        <taxon>Eukaryota</taxon>
        <taxon>Fungi</taxon>
        <taxon>Dikarya</taxon>
        <taxon>Basidiomycota</taxon>
        <taxon>Agaricomycotina</taxon>
        <taxon>Agaricomycetes</taxon>
        <taxon>Russulales</taxon>
        <taxon>Auriscalpiaceae</taxon>
        <taxon>Artomyces</taxon>
    </lineage>
</organism>
<keyword evidence="2" id="KW-1185">Reference proteome</keyword>
<sequence>MLSLTPCIHSAWASLELQERSRDVHEHTLLADTLSRSISGPITTVHTSFTPDPLPTLHAPVTEFVWLTPNANTHMETFSAALERLSAYGNDPSSPTIGTSYALAQEKPETFLVAMGWSTVDVSLRIFEHPSYSCSFER</sequence>
<evidence type="ECO:0000313" key="2">
    <source>
        <dbReference type="Proteomes" id="UP000814140"/>
    </source>
</evidence>